<accession>A0AC58G603</accession>
<reference evidence="2" key="1">
    <citation type="submission" date="2025-08" db="UniProtKB">
        <authorList>
            <consortium name="RefSeq"/>
        </authorList>
    </citation>
    <scope>IDENTIFICATION</scope>
    <source>
        <strain evidence="2">Tuebingen</strain>
        <tissue evidence="2">Fibroblasts and whole tissue</tissue>
    </source>
</reference>
<sequence length="613" mass="68790">MPTDPADLLAVRRSCYPLRHRDAGHFRVLDPRGEVDAAEGELEDCEKKNQELNSPNQTNGEMESLTSTNSSEDNSRSDQSESEERTFITNLYCFMKERNTPIERIPHLGFKQINLWKIYKAVETLGGYDAVTARRQWKNVYDELGGSPGSTSAATCTRRHYERLVLPFERQLRGEEDKPLPPSKPRKQYKRSPENRGSKPESKKKRKMERDESEEKMLSDHHCDRGRCSHHSPWLISSDRLDSEHTSTAPVLGMSSRENPLLQTSSPPEVISPLEKKKRLAQASLTIPASEDGGELERPSVIHISHSSQSNTRGRHSSDGSPVPVSSPSGSLSRSPSPYSVSSEDCIAVTTQKSPAKEPENKTATRLPALSTSKAVSTGVCKPLSCYPNTKELANYPRLHYREFLQAGATEKTQRSLLAWTSDDKSRLASHRLPLPAYTKPYWVPHASSFSKVLPRDPCRPMSSLQPSFKPHMSSYHQHLLKRPDEAYLKKMPVSSPIRITDRKEKAKTALPKPLPTQQYLFHPHGGLTVPYQPALERLRGDLTVEQLKALPLQPVLFPTHLSIPPAQSHSMHCPPVGTHFPGSYEAALPSYNYPMPIWHAPAGYNMPSLQPY</sequence>
<evidence type="ECO:0000313" key="1">
    <source>
        <dbReference type="Proteomes" id="UP000000437"/>
    </source>
</evidence>
<name>A0AC58G603_DANRE</name>
<gene>
    <name evidence="2" type="primary">arid5a</name>
</gene>
<protein>
    <submittedName>
        <fullName evidence="2">AT-rich interactive domain-containing protein 5A isoform X1</fullName>
    </submittedName>
</protein>
<dbReference type="RefSeq" id="XP_073765165.1">
    <property type="nucleotide sequence ID" value="XM_073909064.1"/>
</dbReference>
<dbReference type="Proteomes" id="UP000000437">
    <property type="component" value="Chromosome 8"/>
</dbReference>
<proteinExistence type="predicted"/>
<organism evidence="1 2">
    <name type="scientific">Danio rerio</name>
    <name type="common">Zebrafish</name>
    <name type="synonym">Brachydanio rerio</name>
    <dbReference type="NCBI Taxonomy" id="7955"/>
    <lineage>
        <taxon>Eukaryota</taxon>
        <taxon>Metazoa</taxon>
        <taxon>Chordata</taxon>
        <taxon>Craniata</taxon>
        <taxon>Vertebrata</taxon>
        <taxon>Euteleostomi</taxon>
        <taxon>Actinopterygii</taxon>
        <taxon>Neopterygii</taxon>
        <taxon>Teleostei</taxon>
        <taxon>Ostariophysi</taxon>
        <taxon>Cypriniformes</taxon>
        <taxon>Danionidae</taxon>
        <taxon>Danioninae</taxon>
        <taxon>Danio</taxon>
    </lineage>
</organism>
<keyword evidence="1" id="KW-1185">Reference proteome</keyword>
<evidence type="ECO:0000313" key="2">
    <source>
        <dbReference type="RefSeq" id="XP_073765165.1"/>
    </source>
</evidence>